<dbReference type="AlphaFoldDB" id="A0AAN9UN32"/>
<evidence type="ECO:0000313" key="2">
    <source>
        <dbReference type="Proteomes" id="UP001320420"/>
    </source>
</evidence>
<name>A0AAN9UN32_9PEZI</name>
<dbReference type="Proteomes" id="UP001320420">
    <property type="component" value="Unassembled WGS sequence"/>
</dbReference>
<comment type="caution">
    <text evidence="1">The sequence shown here is derived from an EMBL/GenBank/DDBJ whole genome shotgun (WGS) entry which is preliminary data.</text>
</comment>
<organism evidence="1 2">
    <name type="scientific">Diatrype stigma</name>
    <dbReference type="NCBI Taxonomy" id="117547"/>
    <lineage>
        <taxon>Eukaryota</taxon>
        <taxon>Fungi</taxon>
        <taxon>Dikarya</taxon>
        <taxon>Ascomycota</taxon>
        <taxon>Pezizomycotina</taxon>
        <taxon>Sordariomycetes</taxon>
        <taxon>Xylariomycetidae</taxon>
        <taxon>Xylariales</taxon>
        <taxon>Diatrypaceae</taxon>
        <taxon>Diatrype</taxon>
    </lineage>
</organism>
<accession>A0AAN9UN32</accession>
<dbReference type="EMBL" id="JAKJXP020000070">
    <property type="protein sequence ID" value="KAK7750127.1"/>
    <property type="molecule type" value="Genomic_DNA"/>
</dbReference>
<gene>
    <name evidence="1" type="ORF">SLS62_007995</name>
</gene>
<reference evidence="1 2" key="1">
    <citation type="submission" date="2024-02" db="EMBL/GenBank/DDBJ databases">
        <title>De novo assembly and annotation of 12 fungi associated with fruit tree decline syndrome in Ontario, Canada.</title>
        <authorList>
            <person name="Sulman M."/>
            <person name="Ellouze W."/>
            <person name="Ilyukhin E."/>
        </authorList>
    </citation>
    <scope>NUCLEOTIDE SEQUENCE [LARGE SCALE GENOMIC DNA]</scope>
    <source>
        <strain evidence="1 2">M11/M66-122</strain>
    </source>
</reference>
<keyword evidence="2" id="KW-1185">Reference proteome</keyword>
<evidence type="ECO:0000313" key="1">
    <source>
        <dbReference type="EMBL" id="KAK7750127.1"/>
    </source>
</evidence>
<proteinExistence type="predicted"/>
<sequence length="101" mass="10858">MSIAGAIGVISGGMGIWEFIANMIPEVSTSASDYRVYIGLDGPELSNAGGYIETVKTYNIYHELIGAGEGGNIGDGDNQYGDFSIEQHGNMQSIWTEFCKR</sequence>
<protein>
    <submittedName>
        <fullName evidence="1">Uncharacterized protein</fullName>
    </submittedName>
</protein>